<protein>
    <recommendedName>
        <fullName evidence="3">Integrase SAM-like N-terminal domain-containing protein</fullName>
    </recommendedName>
</protein>
<evidence type="ECO:0000313" key="2">
    <source>
        <dbReference type="Proteomes" id="UP000324800"/>
    </source>
</evidence>
<dbReference type="AlphaFoldDB" id="A0A5J4X612"/>
<dbReference type="EMBL" id="SNRW01000204">
    <property type="protein sequence ID" value="KAA6402660.1"/>
    <property type="molecule type" value="Genomic_DNA"/>
</dbReference>
<proteinExistence type="predicted"/>
<dbReference type="Proteomes" id="UP000324800">
    <property type="component" value="Unassembled WGS sequence"/>
</dbReference>
<evidence type="ECO:0008006" key="3">
    <source>
        <dbReference type="Google" id="ProtNLM"/>
    </source>
</evidence>
<evidence type="ECO:0000313" key="1">
    <source>
        <dbReference type="EMBL" id="KAA6402660.1"/>
    </source>
</evidence>
<name>A0A5J4X612_9EUKA</name>
<reference evidence="1 2" key="1">
    <citation type="submission" date="2019-03" db="EMBL/GenBank/DDBJ databases">
        <title>Single cell metagenomics reveals metabolic interactions within the superorganism composed of flagellate Streblomastix strix and complex community of Bacteroidetes bacteria on its surface.</title>
        <authorList>
            <person name="Treitli S.C."/>
            <person name="Kolisko M."/>
            <person name="Husnik F."/>
            <person name="Keeling P."/>
            <person name="Hampl V."/>
        </authorList>
    </citation>
    <scope>NUCLEOTIDE SEQUENCE [LARGE SCALE GENOMIC DNA]</scope>
    <source>
        <strain evidence="1">ST1C</strain>
    </source>
</reference>
<accession>A0A5J4X612</accession>
<gene>
    <name evidence="1" type="ORF">EZS28_001806</name>
</gene>
<organism evidence="1 2">
    <name type="scientific">Streblomastix strix</name>
    <dbReference type="NCBI Taxonomy" id="222440"/>
    <lineage>
        <taxon>Eukaryota</taxon>
        <taxon>Metamonada</taxon>
        <taxon>Preaxostyla</taxon>
        <taxon>Oxymonadida</taxon>
        <taxon>Streblomastigidae</taxon>
        <taxon>Streblomastix</taxon>
    </lineage>
</organism>
<comment type="caution">
    <text evidence="1">The sequence shown here is derived from an EMBL/GenBank/DDBJ whole genome shotgun (WGS) entry which is preliminary data.</text>
</comment>
<sequence length="218" mass="25677">MPRDSQQMIIEGQKFNTQKKYMQTMGLFDDWMGEKKYFMDDILRKRIPFIHTEFMTWLTKTKKTIQSSAKHHASILNTLLSLIFGTEQVSATAKRLTTHAISNFRISNQRYGSTQDISQLYDRWRNRPESQLLSNEELQTKLASLMMSLCFVRMEKMTIIDLSVSIIDGVHRSASVCIPPKQSRQRQRYDLRRTEEATACPTESFFVWLARLREHFHT</sequence>